<gene>
    <name evidence="2" type="ORF">EGW08_019676</name>
</gene>
<organism evidence="2 3">
    <name type="scientific">Elysia chlorotica</name>
    <name type="common">Eastern emerald elysia</name>
    <name type="synonym">Sea slug</name>
    <dbReference type="NCBI Taxonomy" id="188477"/>
    <lineage>
        <taxon>Eukaryota</taxon>
        <taxon>Metazoa</taxon>
        <taxon>Spiralia</taxon>
        <taxon>Lophotrochozoa</taxon>
        <taxon>Mollusca</taxon>
        <taxon>Gastropoda</taxon>
        <taxon>Heterobranchia</taxon>
        <taxon>Euthyneura</taxon>
        <taxon>Panpulmonata</taxon>
        <taxon>Sacoglossa</taxon>
        <taxon>Placobranchoidea</taxon>
        <taxon>Plakobranchidae</taxon>
        <taxon>Elysia</taxon>
    </lineage>
</organism>
<feature type="region of interest" description="Disordered" evidence="1">
    <location>
        <begin position="1"/>
        <end position="26"/>
    </location>
</feature>
<sequence>MAYYGGAPHPMQQPAYPSPQPCAPQQLPVYPQQQYHTQPSQYYGSYSSYYSNDIMKVNAWQAYNFNHPSDLEMVFTQEIQKNPENMARHALQAEDLMNVLNRTQSIRNFYRSKSSLI</sequence>
<proteinExistence type="predicted"/>
<evidence type="ECO:0000256" key="1">
    <source>
        <dbReference type="SAM" id="MobiDB-lite"/>
    </source>
</evidence>
<evidence type="ECO:0000313" key="3">
    <source>
        <dbReference type="Proteomes" id="UP000271974"/>
    </source>
</evidence>
<accession>A0A3S1BQP6</accession>
<dbReference type="OrthoDB" id="10509242at2759"/>
<dbReference type="Proteomes" id="UP000271974">
    <property type="component" value="Unassembled WGS sequence"/>
</dbReference>
<name>A0A3S1BQP6_ELYCH</name>
<reference evidence="2 3" key="1">
    <citation type="submission" date="2019-01" db="EMBL/GenBank/DDBJ databases">
        <title>A draft genome assembly of the solar-powered sea slug Elysia chlorotica.</title>
        <authorList>
            <person name="Cai H."/>
            <person name="Li Q."/>
            <person name="Fang X."/>
            <person name="Li J."/>
            <person name="Curtis N.E."/>
            <person name="Altenburger A."/>
            <person name="Shibata T."/>
            <person name="Feng M."/>
            <person name="Maeda T."/>
            <person name="Schwartz J.A."/>
            <person name="Shigenobu S."/>
            <person name="Lundholm N."/>
            <person name="Nishiyama T."/>
            <person name="Yang H."/>
            <person name="Hasebe M."/>
            <person name="Li S."/>
            <person name="Pierce S.K."/>
            <person name="Wang J."/>
        </authorList>
    </citation>
    <scope>NUCLEOTIDE SEQUENCE [LARGE SCALE GENOMIC DNA]</scope>
    <source>
        <strain evidence="2">EC2010</strain>
        <tissue evidence="2">Whole organism of an adult</tissue>
    </source>
</reference>
<dbReference type="EMBL" id="RQTK01001053">
    <property type="protein sequence ID" value="RUS72557.1"/>
    <property type="molecule type" value="Genomic_DNA"/>
</dbReference>
<protein>
    <submittedName>
        <fullName evidence="2">Uncharacterized protein</fullName>
    </submittedName>
</protein>
<evidence type="ECO:0000313" key="2">
    <source>
        <dbReference type="EMBL" id="RUS72557.1"/>
    </source>
</evidence>
<dbReference type="AlphaFoldDB" id="A0A3S1BQP6"/>
<comment type="caution">
    <text evidence="2">The sequence shown here is derived from an EMBL/GenBank/DDBJ whole genome shotgun (WGS) entry which is preliminary data.</text>
</comment>
<keyword evidence="3" id="KW-1185">Reference proteome</keyword>